<accession>A0ABT0U857</accession>
<protein>
    <submittedName>
        <fullName evidence="7">ABC transporter substrate-binding protein</fullName>
    </submittedName>
</protein>
<comment type="subcellular location">
    <subcellularLocation>
        <location evidence="1">Cell envelope</location>
    </subcellularLocation>
</comment>
<dbReference type="EMBL" id="JAMQBK010000060">
    <property type="protein sequence ID" value="MCM2373109.1"/>
    <property type="molecule type" value="Genomic_DNA"/>
</dbReference>
<dbReference type="Pfam" id="PF13407">
    <property type="entry name" value="Peripla_BP_4"/>
    <property type="match status" value="1"/>
</dbReference>
<dbReference type="PANTHER" id="PTHR46847:SF2">
    <property type="entry name" value="ABC TRANSPORTER SUGAR-BINDING PROTEIN"/>
    <property type="match status" value="1"/>
</dbReference>
<keyword evidence="5" id="KW-1133">Transmembrane helix</keyword>
<keyword evidence="5" id="KW-0812">Transmembrane</keyword>
<evidence type="ECO:0000256" key="5">
    <source>
        <dbReference type="SAM" id="Phobius"/>
    </source>
</evidence>
<dbReference type="PANTHER" id="PTHR46847">
    <property type="entry name" value="D-ALLOSE-BINDING PERIPLASMIC PROTEIN-RELATED"/>
    <property type="match status" value="1"/>
</dbReference>
<keyword evidence="3" id="KW-0732">Signal</keyword>
<evidence type="ECO:0000256" key="4">
    <source>
        <dbReference type="SAM" id="MobiDB-lite"/>
    </source>
</evidence>
<evidence type="ECO:0000313" key="7">
    <source>
        <dbReference type="EMBL" id="MCM2373109.1"/>
    </source>
</evidence>
<sequence>MCANSVESYKWSIHLRWIFAFVFFAILFTFAGHRTWGGDAVEKDRKPRVLLFSGSDKDDPFWILFTDFMSVAADQLGFELKVHFADGSLNAMASLMRVECERKVKPAGIVIQSFKRGGPRFLRIANSYRIPVFLVNSGLTAEQSAITGEPRTHLEHWIAEMLPDDYGAGFQLANALIDEARKDPAKISADGRVHIIGLSGTVSHGASVQRAAGLMDAIAAREDEAILDQMVSADWKRGYAKNRCRILHRRYPEASIVWAASDQMALGAAQAIRDRGFVPGKDVVIGGVDATREGLKAIEKGTLAATVGGHFQEGGWVAVILHDLVHGLDLEKIPTHFVSPMTLVTAENMATYRAGLRAKQWKQIDFLQFSRLHQPESDNYRFRFDLGENSAETSMPSIKESPPVEKPARNE</sequence>
<comment type="similarity">
    <text evidence="2">Belongs to the bacterial solute-binding protein 2 family.</text>
</comment>
<proteinExistence type="inferred from homology"/>
<dbReference type="SUPFAM" id="SSF53822">
    <property type="entry name" value="Periplasmic binding protein-like I"/>
    <property type="match status" value="1"/>
</dbReference>
<dbReference type="InterPro" id="IPR028082">
    <property type="entry name" value="Peripla_BP_I"/>
</dbReference>
<gene>
    <name evidence="7" type="ORF">NB063_21070</name>
</gene>
<dbReference type="Gene3D" id="3.40.50.2300">
    <property type="match status" value="2"/>
</dbReference>
<evidence type="ECO:0000313" key="8">
    <source>
        <dbReference type="Proteomes" id="UP001202961"/>
    </source>
</evidence>
<evidence type="ECO:0000259" key="6">
    <source>
        <dbReference type="Pfam" id="PF13407"/>
    </source>
</evidence>
<feature type="compositionally biased region" description="Basic and acidic residues" evidence="4">
    <location>
        <begin position="402"/>
        <end position="411"/>
    </location>
</feature>
<evidence type="ECO:0000256" key="1">
    <source>
        <dbReference type="ARBA" id="ARBA00004196"/>
    </source>
</evidence>
<dbReference type="Proteomes" id="UP001202961">
    <property type="component" value="Unassembled WGS sequence"/>
</dbReference>
<organism evidence="7 8">
    <name type="scientific">Aporhodopirellula aestuarii</name>
    <dbReference type="NCBI Taxonomy" id="2950107"/>
    <lineage>
        <taxon>Bacteria</taxon>
        <taxon>Pseudomonadati</taxon>
        <taxon>Planctomycetota</taxon>
        <taxon>Planctomycetia</taxon>
        <taxon>Pirellulales</taxon>
        <taxon>Pirellulaceae</taxon>
        <taxon>Aporhodopirellula</taxon>
    </lineage>
</organism>
<feature type="domain" description="Periplasmic binding protein" evidence="6">
    <location>
        <begin position="52"/>
        <end position="319"/>
    </location>
</feature>
<evidence type="ECO:0000256" key="3">
    <source>
        <dbReference type="ARBA" id="ARBA00022729"/>
    </source>
</evidence>
<feature type="region of interest" description="Disordered" evidence="4">
    <location>
        <begin position="391"/>
        <end position="411"/>
    </location>
</feature>
<evidence type="ECO:0000256" key="2">
    <source>
        <dbReference type="ARBA" id="ARBA00007639"/>
    </source>
</evidence>
<keyword evidence="5" id="KW-0472">Membrane</keyword>
<dbReference type="InterPro" id="IPR025997">
    <property type="entry name" value="SBP_2_dom"/>
</dbReference>
<name>A0ABT0U857_9BACT</name>
<comment type="caution">
    <text evidence="7">The sequence shown here is derived from an EMBL/GenBank/DDBJ whole genome shotgun (WGS) entry which is preliminary data.</text>
</comment>
<dbReference type="RefSeq" id="WP_250930741.1">
    <property type="nucleotide sequence ID" value="NZ_JAMQBK010000060.1"/>
</dbReference>
<reference evidence="7 8" key="1">
    <citation type="journal article" date="2022" name="Syst. Appl. Microbiol.">
        <title>Rhodopirellula aestuarii sp. nov., a novel member of the genus Rhodopirellula isolated from brackish sediments collected in the Tagus River estuary, Portugal.</title>
        <authorList>
            <person name="Vitorino I.R."/>
            <person name="Klimek D."/>
            <person name="Calusinska M."/>
            <person name="Lobo-da-Cunha A."/>
            <person name="Vasconcelos V."/>
            <person name="Lage O.M."/>
        </authorList>
    </citation>
    <scope>NUCLEOTIDE SEQUENCE [LARGE SCALE GENOMIC DNA]</scope>
    <source>
        <strain evidence="7 8">ICT_H3.1</strain>
    </source>
</reference>
<dbReference type="CDD" id="cd06324">
    <property type="entry name" value="PBP1_ABC_sugar_binding-like"/>
    <property type="match status" value="1"/>
</dbReference>
<feature type="transmembrane region" description="Helical" evidence="5">
    <location>
        <begin position="17"/>
        <end position="36"/>
    </location>
</feature>
<keyword evidence="8" id="KW-1185">Reference proteome</keyword>